<dbReference type="SUPFAM" id="SSF101898">
    <property type="entry name" value="NHL repeat"/>
    <property type="match status" value="1"/>
</dbReference>
<dbReference type="AlphaFoldDB" id="A0AAD5ZUT4"/>
<evidence type="ECO:0000256" key="1">
    <source>
        <dbReference type="SAM" id="MobiDB-lite"/>
    </source>
</evidence>
<protein>
    <recommendedName>
        <fullName evidence="2">F-box domain-containing protein</fullName>
    </recommendedName>
</protein>
<evidence type="ECO:0000313" key="4">
    <source>
        <dbReference type="Proteomes" id="UP001210211"/>
    </source>
</evidence>
<feature type="region of interest" description="Disordered" evidence="1">
    <location>
        <begin position="18"/>
        <end position="38"/>
    </location>
</feature>
<feature type="region of interest" description="Disordered" evidence="1">
    <location>
        <begin position="54"/>
        <end position="78"/>
    </location>
</feature>
<evidence type="ECO:0000259" key="2">
    <source>
        <dbReference type="SMART" id="SM00256"/>
    </source>
</evidence>
<dbReference type="EMBL" id="JAMRDG010000001">
    <property type="protein sequence ID" value="KAJ3704332.1"/>
    <property type="molecule type" value="Genomic_DNA"/>
</dbReference>
<sequence length="362" mass="41427">MLVLLIFKASRHRHCSQHSKTLNITEHNPSSPPTQSPIVSQNFQFEGPICFRAKSHPSPNQVEMSTSSKRGRGRGRGLRLIQHERNSKEMKESNGEIWCGAFPDDVVVDILSRLPPKPFYRSKCVSKTWLALSSQAFRVNKHLQPTLHGFFHGAISLFQRNLGFTNICDQIHEVDATLRAFSHHDQVEIIDCCNGLLLVKCWSIEPSFASREMYVYNPATRKRTSVEFMPGVDFEDETYFEIFSLAFDPQDQKDISEIGQSQGLLHFMYVNKESHRLLIWVPENSNGQNWILKHQLNLEGMHLGNVLVKNVELHPGKDVIFVLGENGRILSIDLNNGEPNKIYHLRNPSCSSFWLYTPCFPV</sequence>
<dbReference type="SUPFAM" id="SSF81383">
    <property type="entry name" value="F-box domain"/>
    <property type="match status" value="1"/>
</dbReference>
<feature type="compositionally biased region" description="Polar residues" evidence="1">
    <location>
        <begin position="18"/>
        <end position="29"/>
    </location>
</feature>
<feature type="domain" description="F-box" evidence="2">
    <location>
        <begin position="102"/>
        <end position="141"/>
    </location>
</feature>
<feature type="compositionally biased region" description="Polar residues" evidence="1">
    <location>
        <begin position="57"/>
        <end position="68"/>
    </location>
</feature>
<dbReference type="SMART" id="SM00256">
    <property type="entry name" value="FBOX"/>
    <property type="match status" value="1"/>
</dbReference>
<dbReference type="InterPro" id="IPR055290">
    <property type="entry name" value="At3g26010-like"/>
</dbReference>
<dbReference type="Pfam" id="PF00646">
    <property type="entry name" value="F-box"/>
    <property type="match status" value="1"/>
</dbReference>
<dbReference type="Proteomes" id="UP001210211">
    <property type="component" value="Unassembled WGS sequence"/>
</dbReference>
<keyword evidence="4" id="KW-1185">Reference proteome</keyword>
<gene>
    <name evidence="3" type="ORF">LUZ61_008037</name>
</gene>
<dbReference type="InterPro" id="IPR036047">
    <property type="entry name" value="F-box-like_dom_sf"/>
</dbReference>
<dbReference type="PANTHER" id="PTHR35546:SF130">
    <property type="entry name" value="EXPRESSED PROTEIN"/>
    <property type="match status" value="1"/>
</dbReference>
<dbReference type="PANTHER" id="PTHR35546">
    <property type="entry name" value="F-BOX PROTEIN INTERACTION DOMAIN PROTEIN-RELATED"/>
    <property type="match status" value="1"/>
</dbReference>
<comment type="caution">
    <text evidence="3">The sequence shown here is derived from an EMBL/GenBank/DDBJ whole genome shotgun (WGS) entry which is preliminary data.</text>
</comment>
<accession>A0AAD5ZUT4</accession>
<reference evidence="3 4" key="1">
    <citation type="journal article" date="2022" name="Cell">
        <title>Repeat-based holocentromeres influence genome architecture and karyotype evolution.</title>
        <authorList>
            <person name="Hofstatter P.G."/>
            <person name="Thangavel G."/>
            <person name="Lux T."/>
            <person name="Neumann P."/>
            <person name="Vondrak T."/>
            <person name="Novak P."/>
            <person name="Zhang M."/>
            <person name="Costa L."/>
            <person name="Castellani M."/>
            <person name="Scott A."/>
            <person name="Toegelov H."/>
            <person name="Fuchs J."/>
            <person name="Mata-Sucre Y."/>
            <person name="Dias Y."/>
            <person name="Vanzela A.L.L."/>
            <person name="Huettel B."/>
            <person name="Almeida C.C.S."/>
            <person name="Simkova H."/>
            <person name="Souza G."/>
            <person name="Pedrosa-Harand A."/>
            <person name="Macas J."/>
            <person name="Mayer K.F.X."/>
            <person name="Houben A."/>
            <person name="Marques A."/>
        </authorList>
    </citation>
    <scope>NUCLEOTIDE SEQUENCE [LARGE SCALE GENOMIC DNA]</scope>
    <source>
        <strain evidence="3">RhyTen1mFocal</strain>
    </source>
</reference>
<evidence type="ECO:0000313" key="3">
    <source>
        <dbReference type="EMBL" id="KAJ3704332.1"/>
    </source>
</evidence>
<organism evidence="3 4">
    <name type="scientific">Rhynchospora tenuis</name>
    <dbReference type="NCBI Taxonomy" id="198213"/>
    <lineage>
        <taxon>Eukaryota</taxon>
        <taxon>Viridiplantae</taxon>
        <taxon>Streptophyta</taxon>
        <taxon>Embryophyta</taxon>
        <taxon>Tracheophyta</taxon>
        <taxon>Spermatophyta</taxon>
        <taxon>Magnoliopsida</taxon>
        <taxon>Liliopsida</taxon>
        <taxon>Poales</taxon>
        <taxon>Cyperaceae</taxon>
        <taxon>Cyperoideae</taxon>
        <taxon>Rhynchosporeae</taxon>
        <taxon>Rhynchospora</taxon>
    </lineage>
</organism>
<dbReference type="InterPro" id="IPR001810">
    <property type="entry name" value="F-box_dom"/>
</dbReference>
<proteinExistence type="predicted"/>
<name>A0AAD5ZUT4_9POAL</name>